<gene>
    <name evidence="1" type="ORF">HUG15_04455</name>
</gene>
<sequence length="65" mass="7554">MMTEKACIERIRASWLPHGDRTSDWLSFSVTMNRFMETGESYFLEKNGFRQVLIAEALVLLILSI</sequence>
<dbReference type="EMBL" id="CP054705">
    <property type="protein sequence ID" value="QQK74928.1"/>
    <property type="molecule type" value="Genomic_DNA"/>
</dbReference>
<accession>A0A7T7CAJ5</accession>
<evidence type="ECO:0000313" key="1">
    <source>
        <dbReference type="EMBL" id="QQK74928.1"/>
    </source>
</evidence>
<protein>
    <submittedName>
        <fullName evidence="1">Uncharacterized protein</fullName>
    </submittedName>
</protein>
<dbReference type="Proteomes" id="UP000595823">
    <property type="component" value="Chromosome"/>
</dbReference>
<proteinExistence type="predicted"/>
<organism evidence="1 2">
    <name type="scientific">Salicibibacter cibarius</name>
    <dbReference type="NCBI Taxonomy" id="2743000"/>
    <lineage>
        <taxon>Bacteria</taxon>
        <taxon>Bacillati</taxon>
        <taxon>Bacillota</taxon>
        <taxon>Bacilli</taxon>
        <taxon>Bacillales</taxon>
        <taxon>Bacillaceae</taxon>
        <taxon>Salicibibacter</taxon>
    </lineage>
</organism>
<dbReference type="KEGG" id="scia:HUG15_04455"/>
<keyword evidence="2" id="KW-1185">Reference proteome</keyword>
<name>A0A7T7CAJ5_9BACI</name>
<dbReference type="AlphaFoldDB" id="A0A7T7CAJ5"/>
<reference evidence="1 2" key="1">
    <citation type="submission" date="2020-06" db="EMBL/GenBank/DDBJ databases">
        <title>Genomic analysis of Salicibibacter sp. NKC5-3.</title>
        <authorList>
            <person name="Oh Y.J."/>
        </authorList>
    </citation>
    <scope>NUCLEOTIDE SEQUENCE [LARGE SCALE GENOMIC DNA]</scope>
    <source>
        <strain evidence="1 2">NKC5-3</strain>
    </source>
</reference>
<evidence type="ECO:0000313" key="2">
    <source>
        <dbReference type="Proteomes" id="UP000595823"/>
    </source>
</evidence>